<gene>
    <name evidence="1" type="ORF">B5766_06685</name>
</gene>
<accession>A0A2A6FRK0</accession>
<protein>
    <recommendedName>
        <fullName evidence="3">Transcriptional regulator</fullName>
    </recommendedName>
</protein>
<dbReference type="EMBL" id="NAEP01000036">
    <property type="protein sequence ID" value="PDQ35349.1"/>
    <property type="molecule type" value="Genomic_DNA"/>
</dbReference>
<dbReference type="Proteomes" id="UP000219994">
    <property type="component" value="Unassembled WGS sequence"/>
</dbReference>
<proteinExistence type="predicted"/>
<dbReference type="AlphaFoldDB" id="A0A2A6FRK0"/>
<evidence type="ECO:0008006" key="3">
    <source>
        <dbReference type="Google" id="ProtNLM"/>
    </source>
</evidence>
<evidence type="ECO:0000313" key="2">
    <source>
        <dbReference type="Proteomes" id="UP000219994"/>
    </source>
</evidence>
<organism evidence="1 2">
    <name type="scientific">Candidatus Lumbricidiphila eiseniae</name>
    <dbReference type="NCBI Taxonomy" id="1969409"/>
    <lineage>
        <taxon>Bacteria</taxon>
        <taxon>Bacillati</taxon>
        <taxon>Actinomycetota</taxon>
        <taxon>Actinomycetes</taxon>
        <taxon>Micrococcales</taxon>
        <taxon>Microbacteriaceae</taxon>
        <taxon>Candidatus Lumbricidiphila</taxon>
    </lineage>
</organism>
<sequence>MMMDATTLPDLLGYDDLASLDLTRHGLDRLIESGDFGRIAPGLFLRAGLADDTTAAWIAVAAKKPDATLCLLTALSLHELTDEIPARSDIAIPRGTQPVTIHHAPITWHRFDTDTFGIGRGEHALPGGLSIGLYSAERTLIDLFRLRHAWGSDLALGALKRWLRERGNSPAALLTVAESFPKARPAIQQALEVLL</sequence>
<comment type="caution">
    <text evidence="1">The sequence shown here is derived from an EMBL/GenBank/DDBJ whole genome shotgun (WGS) entry which is preliminary data.</text>
</comment>
<reference evidence="2" key="1">
    <citation type="submission" date="2017-03" db="EMBL/GenBank/DDBJ databases">
        <authorList>
            <person name="Lund M.B."/>
        </authorList>
    </citation>
    <scope>NUCLEOTIDE SEQUENCE [LARGE SCALE GENOMIC DNA]</scope>
</reference>
<evidence type="ECO:0000313" key="1">
    <source>
        <dbReference type="EMBL" id="PDQ35349.1"/>
    </source>
</evidence>
<name>A0A2A6FRK0_9MICO</name>